<evidence type="ECO:0000313" key="2">
    <source>
        <dbReference type="Proteomes" id="UP000006738"/>
    </source>
</evidence>
<sequence length="95" mass="10691">MIVTIAAVAVGPACVAMRGRGATYDSRFGEAMRVTIRIREKRRLRRRVHGRISPVWRACRYAAGLRLSGRHRHAHAHTRACRARVAAWGALYLEA</sequence>
<gene>
    <name evidence="1" type="ordered locus">BURPS1106A_2404</name>
</gene>
<protein>
    <submittedName>
        <fullName evidence="1">Uncharacterized protein</fullName>
    </submittedName>
</protein>
<dbReference type="AlphaFoldDB" id="A3NWE3"/>
<dbReference type="EMBL" id="CP000572">
    <property type="protein sequence ID" value="ABN91174.1"/>
    <property type="molecule type" value="Genomic_DNA"/>
</dbReference>
<accession>A3NWE3</accession>
<proteinExistence type="predicted"/>
<dbReference type="KEGG" id="bpl:BURPS1106A_2404"/>
<reference evidence="1 2" key="1">
    <citation type="submission" date="2007-02" db="EMBL/GenBank/DDBJ databases">
        <authorList>
            <person name="DeShazer D."/>
            <person name="Woods D.E."/>
            <person name="Nierman W.C."/>
        </authorList>
    </citation>
    <scope>NUCLEOTIDE SEQUENCE [LARGE SCALE GENOMIC DNA]</scope>
    <source>
        <strain evidence="1 2">1106a</strain>
    </source>
</reference>
<organism evidence="1 2">
    <name type="scientific">Burkholderia pseudomallei (strain 1106a)</name>
    <dbReference type="NCBI Taxonomy" id="357348"/>
    <lineage>
        <taxon>Bacteria</taxon>
        <taxon>Pseudomonadati</taxon>
        <taxon>Pseudomonadota</taxon>
        <taxon>Betaproteobacteria</taxon>
        <taxon>Burkholderiales</taxon>
        <taxon>Burkholderiaceae</taxon>
        <taxon>Burkholderia</taxon>
        <taxon>pseudomallei group</taxon>
    </lineage>
</organism>
<dbReference type="HOGENOM" id="CLU_2328404_0_0_4"/>
<dbReference type="Proteomes" id="UP000006738">
    <property type="component" value="Chromosome I"/>
</dbReference>
<name>A3NWE3_BURP0</name>
<evidence type="ECO:0000313" key="1">
    <source>
        <dbReference type="EMBL" id="ABN91174.1"/>
    </source>
</evidence>